<dbReference type="SUPFAM" id="SSF53474">
    <property type="entry name" value="alpha/beta-Hydrolases"/>
    <property type="match status" value="1"/>
</dbReference>
<evidence type="ECO:0000256" key="2">
    <source>
        <dbReference type="ARBA" id="ARBA00022801"/>
    </source>
</evidence>
<dbReference type="EMBL" id="FN647912">
    <property type="protein sequence ID" value="CBN78501.1"/>
    <property type="molecule type" value="Genomic_DNA"/>
</dbReference>
<dbReference type="AlphaFoldDB" id="D8LDU4"/>
<evidence type="ECO:0000256" key="3">
    <source>
        <dbReference type="SAM" id="MobiDB-lite"/>
    </source>
</evidence>
<dbReference type="PANTHER" id="PTHR45570:SF2">
    <property type="entry name" value="ACETYLCHOLINESTERASE 1-LIKE"/>
    <property type="match status" value="1"/>
</dbReference>
<dbReference type="eggNOG" id="KOG4389">
    <property type="taxonomic scope" value="Eukaryota"/>
</dbReference>
<evidence type="ECO:0000256" key="1">
    <source>
        <dbReference type="ARBA" id="ARBA00005964"/>
    </source>
</evidence>
<feature type="compositionally biased region" description="Basic and acidic residues" evidence="3">
    <location>
        <begin position="500"/>
        <end position="511"/>
    </location>
</feature>
<proteinExistence type="inferred from homology"/>
<feature type="domain" description="Carboxylesterase type B" evidence="4">
    <location>
        <begin position="119"/>
        <end position="243"/>
    </location>
</feature>
<dbReference type="InParanoid" id="D8LDU4"/>
<dbReference type="EMBL" id="FN649731">
    <property type="protein sequence ID" value="CBN78501.1"/>
    <property type="molecule type" value="Genomic_DNA"/>
</dbReference>
<dbReference type="Proteomes" id="UP000002630">
    <property type="component" value="Linkage Group LG06"/>
</dbReference>
<protein>
    <recommendedName>
        <fullName evidence="4">Carboxylesterase type B domain-containing protein</fullName>
    </recommendedName>
</protein>
<feature type="compositionally biased region" description="Acidic residues" evidence="3">
    <location>
        <begin position="487"/>
        <end position="499"/>
    </location>
</feature>
<dbReference type="Gene3D" id="3.40.50.1820">
    <property type="entry name" value="alpha/beta hydrolase"/>
    <property type="match status" value="2"/>
</dbReference>
<feature type="domain" description="Carboxylesterase type B" evidence="4">
    <location>
        <begin position="316"/>
        <end position="449"/>
    </location>
</feature>
<keyword evidence="6" id="KW-1185">Reference proteome</keyword>
<feature type="compositionally biased region" description="Low complexity" evidence="3">
    <location>
        <begin position="601"/>
        <end position="612"/>
    </location>
</feature>
<comment type="similarity">
    <text evidence="1">Belongs to the type-B carboxylesterase/lipase family.</text>
</comment>
<feature type="region of interest" description="Disordered" evidence="3">
    <location>
        <begin position="485"/>
        <end position="666"/>
    </location>
</feature>
<evidence type="ECO:0000259" key="4">
    <source>
        <dbReference type="Pfam" id="PF00135"/>
    </source>
</evidence>
<dbReference type="InterPro" id="IPR019826">
    <property type="entry name" value="Carboxylesterase_B_AS"/>
</dbReference>
<dbReference type="STRING" id="2880.D8LDU4"/>
<feature type="region of interest" description="Disordered" evidence="3">
    <location>
        <begin position="290"/>
        <end position="314"/>
    </location>
</feature>
<dbReference type="PROSITE" id="PS00122">
    <property type="entry name" value="CARBOXYLESTERASE_B_1"/>
    <property type="match status" value="1"/>
</dbReference>
<dbReference type="Pfam" id="PF00135">
    <property type="entry name" value="COesterase"/>
    <property type="match status" value="3"/>
</dbReference>
<accession>D8LDU4</accession>
<evidence type="ECO:0000313" key="6">
    <source>
        <dbReference type="Proteomes" id="UP000002630"/>
    </source>
</evidence>
<feature type="domain" description="Carboxylesterase type B" evidence="4">
    <location>
        <begin position="30"/>
        <end position="93"/>
    </location>
</feature>
<reference evidence="5 6" key="1">
    <citation type="journal article" date="2010" name="Nature">
        <title>The Ectocarpus genome and the independent evolution of multicellularity in brown algae.</title>
        <authorList>
            <person name="Cock J.M."/>
            <person name="Sterck L."/>
            <person name="Rouze P."/>
            <person name="Scornet D."/>
            <person name="Allen A.E."/>
            <person name="Amoutzias G."/>
            <person name="Anthouard V."/>
            <person name="Artiguenave F."/>
            <person name="Aury J.M."/>
            <person name="Badger J.H."/>
            <person name="Beszteri B."/>
            <person name="Billiau K."/>
            <person name="Bonnet E."/>
            <person name="Bothwell J.H."/>
            <person name="Bowler C."/>
            <person name="Boyen C."/>
            <person name="Brownlee C."/>
            <person name="Carrano C.J."/>
            <person name="Charrier B."/>
            <person name="Cho G.Y."/>
            <person name="Coelho S.M."/>
            <person name="Collen J."/>
            <person name="Corre E."/>
            <person name="Da Silva C."/>
            <person name="Delage L."/>
            <person name="Delaroque N."/>
            <person name="Dittami S.M."/>
            <person name="Doulbeau S."/>
            <person name="Elias M."/>
            <person name="Farnham G."/>
            <person name="Gachon C.M."/>
            <person name="Gschloessl B."/>
            <person name="Heesch S."/>
            <person name="Jabbari K."/>
            <person name="Jubin C."/>
            <person name="Kawai H."/>
            <person name="Kimura K."/>
            <person name="Kloareg B."/>
            <person name="Kupper F.C."/>
            <person name="Lang D."/>
            <person name="Le Bail A."/>
            <person name="Leblanc C."/>
            <person name="Lerouge P."/>
            <person name="Lohr M."/>
            <person name="Lopez P.J."/>
            <person name="Martens C."/>
            <person name="Maumus F."/>
            <person name="Michel G."/>
            <person name="Miranda-Saavedra D."/>
            <person name="Morales J."/>
            <person name="Moreau H."/>
            <person name="Motomura T."/>
            <person name="Nagasato C."/>
            <person name="Napoli C.A."/>
            <person name="Nelson D.R."/>
            <person name="Nyvall-Collen P."/>
            <person name="Peters A.F."/>
            <person name="Pommier C."/>
            <person name="Potin P."/>
            <person name="Poulain J."/>
            <person name="Quesneville H."/>
            <person name="Read B."/>
            <person name="Rensing S.A."/>
            <person name="Ritter A."/>
            <person name="Rousvoal S."/>
            <person name="Samanta M."/>
            <person name="Samson G."/>
            <person name="Schroeder D.C."/>
            <person name="Segurens B."/>
            <person name="Strittmatter M."/>
            <person name="Tonon T."/>
            <person name="Tregear J.W."/>
            <person name="Valentin K."/>
            <person name="von Dassow P."/>
            <person name="Yamagishi T."/>
            <person name="Van de Peer Y."/>
            <person name="Wincker P."/>
        </authorList>
    </citation>
    <scope>NUCLEOTIDE SEQUENCE [LARGE SCALE GENOMIC DNA]</scope>
    <source>
        <strain evidence="6">Ec32 / CCAP1310/4</strain>
    </source>
</reference>
<dbReference type="GO" id="GO:0016787">
    <property type="term" value="F:hydrolase activity"/>
    <property type="evidence" value="ECO:0007669"/>
    <property type="project" value="UniProtKB-KW"/>
</dbReference>
<dbReference type="PANTHER" id="PTHR45570">
    <property type="entry name" value="CARBOXYLIC ESTER HYDROLASE"/>
    <property type="match status" value="1"/>
</dbReference>
<gene>
    <name evidence="5" type="ORF">Esi_0126_0052</name>
</gene>
<organism evidence="5 6">
    <name type="scientific">Ectocarpus siliculosus</name>
    <name type="common">Brown alga</name>
    <name type="synonym">Conferva siliculosa</name>
    <dbReference type="NCBI Taxonomy" id="2880"/>
    <lineage>
        <taxon>Eukaryota</taxon>
        <taxon>Sar</taxon>
        <taxon>Stramenopiles</taxon>
        <taxon>Ochrophyta</taxon>
        <taxon>PX clade</taxon>
        <taxon>Phaeophyceae</taxon>
        <taxon>Ectocarpales</taxon>
        <taxon>Ectocarpaceae</taxon>
        <taxon>Ectocarpus</taxon>
    </lineage>
</organism>
<dbReference type="InterPro" id="IPR029058">
    <property type="entry name" value="AB_hydrolase_fold"/>
</dbReference>
<dbReference type="OrthoDB" id="408631at2759"/>
<evidence type="ECO:0000313" key="5">
    <source>
        <dbReference type="EMBL" id="CBN78501.1"/>
    </source>
</evidence>
<keyword evidence="2" id="KW-0378">Hydrolase</keyword>
<dbReference type="InterPro" id="IPR002018">
    <property type="entry name" value="CarbesteraseB"/>
</dbReference>
<sequence>MAIPLLIHRSAATIDAFEYFQSEQDYGRVAVDTELGRVVGRVLRGGVRGFLGIPYALPPLEKLRFEPPVPLASWGSERLEALEFGAECMQSIEGNPISSASPSSLPRSLCTRRSPAVCFGRLDQRLGLEWVHDNVASFGGDPGRVTLFGESAGAMSIGQHLHMDGAGVLFQQVVMQSNPMGYRFRSVTVANFLGEAMKRGLDCFSLDCLQTEPASEVMRVQESIMGLPRSVGDFFTWGPVITDRNYRRHVGKHRKTWNCDTYEEEAEERERQESRTVTLTGLALAAAAEHASAAKAPGGRGVMSRGRGRDEGQALPPVPVMLGVNSHEGLMFVHGAFPVTMPKLVYYSFVTALFRTSVIGVLRAYGHLADQCEESGDYRRVMSQIMHDYLFRCPNLRAAQLLQEQNGRDAPVFVYEFSHPTEVPGFPECSGSSCHTAELPYVFNNTSSSPGEEVAGAIGGGGAGLAGRVAADLTEMAADALAVSVAEGDEEGEGEGEGGGDDHHGGNRGEEQPAAATVTVEPHFSSGRGSRATAAKEEAEGSEALTGGESSGRANSEETLGVGGRRGGGDDADAAGHSETMAEAEGGPGAVRRRDIDTDNGSSVSRTSSGSVPGAGERGLGGSSCAAMAGGGGAGGSDDVEEARSEEGGGGDSAAPPKEPRRPSVHEAAEADMLVAEAMVTYWASFGKAGDPNSANAPVVWPAWEGRRLTAQGNTAGAAAMAALLASGHGGVGKGSFSDVFADAWSQASPTAAAGAGAGAAGGSWQGGPYFLEIKARPETREAQRDCMCEFWDRLKYRH</sequence>
<name>D8LDU4_ECTSI</name>